<sequence length="68" mass="7467">QPLKRERGREELICTAVSLSADPSLSGFLKIGDFRVFIYSIISAYGKGPKTAPNSPNKKSNALTYSFE</sequence>
<feature type="compositionally biased region" description="Polar residues" evidence="1">
    <location>
        <begin position="52"/>
        <end position="68"/>
    </location>
</feature>
<feature type="region of interest" description="Disordered" evidence="1">
    <location>
        <begin position="48"/>
        <end position="68"/>
    </location>
</feature>
<dbReference type="Proteomes" id="UP000316621">
    <property type="component" value="Chromosome 8"/>
</dbReference>
<reference evidence="2 3" key="1">
    <citation type="journal article" date="2018" name="Science">
        <title>The opium poppy genome and morphinan production.</title>
        <authorList>
            <person name="Guo L."/>
            <person name="Winzer T."/>
            <person name="Yang X."/>
            <person name="Li Y."/>
            <person name="Ning Z."/>
            <person name="He Z."/>
            <person name="Teodor R."/>
            <person name="Lu Y."/>
            <person name="Bowser T.A."/>
            <person name="Graham I.A."/>
            <person name="Ye K."/>
        </authorList>
    </citation>
    <scope>NUCLEOTIDE SEQUENCE [LARGE SCALE GENOMIC DNA]</scope>
    <source>
        <strain evidence="3">cv. HN1</strain>
        <tissue evidence="2">Leaves</tissue>
    </source>
</reference>
<gene>
    <name evidence="2" type="ORF">C5167_050643</name>
</gene>
<keyword evidence="3" id="KW-1185">Reference proteome</keyword>
<accession>A0A4Y7KP87</accession>
<organism evidence="2 3">
    <name type="scientific">Papaver somniferum</name>
    <name type="common">Opium poppy</name>
    <dbReference type="NCBI Taxonomy" id="3469"/>
    <lineage>
        <taxon>Eukaryota</taxon>
        <taxon>Viridiplantae</taxon>
        <taxon>Streptophyta</taxon>
        <taxon>Embryophyta</taxon>
        <taxon>Tracheophyta</taxon>
        <taxon>Spermatophyta</taxon>
        <taxon>Magnoliopsida</taxon>
        <taxon>Ranunculales</taxon>
        <taxon>Papaveraceae</taxon>
        <taxon>Papaveroideae</taxon>
        <taxon>Papaver</taxon>
    </lineage>
</organism>
<name>A0A4Y7KP87_PAPSO</name>
<dbReference type="Gramene" id="RZC75174">
    <property type="protein sequence ID" value="RZC75174"/>
    <property type="gene ID" value="C5167_050643"/>
</dbReference>
<evidence type="ECO:0000313" key="2">
    <source>
        <dbReference type="EMBL" id="RZC75174.1"/>
    </source>
</evidence>
<feature type="non-terminal residue" evidence="2">
    <location>
        <position position="1"/>
    </location>
</feature>
<proteinExistence type="predicted"/>
<protein>
    <submittedName>
        <fullName evidence="2">Uncharacterized protein</fullName>
    </submittedName>
</protein>
<dbReference type="AlphaFoldDB" id="A0A4Y7KP87"/>
<dbReference type="EMBL" id="CM010722">
    <property type="protein sequence ID" value="RZC75174.1"/>
    <property type="molecule type" value="Genomic_DNA"/>
</dbReference>
<evidence type="ECO:0000256" key="1">
    <source>
        <dbReference type="SAM" id="MobiDB-lite"/>
    </source>
</evidence>
<evidence type="ECO:0000313" key="3">
    <source>
        <dbReference type="Proteomes" id="UP000316621"/>
    </source>
</evidence>